<keyword evidence="4 7" id="KW-0133">Cell shape</keyword>
<feature type="region of interest" description="Disordered" evidence="8">
    <location>
        <begin position="25"/>
        <end position="75"/>
    </location>
</feature>
<evidence type="ECO:0000256" key="4">
    <source>
        <dbReference type="ARBA" id="ARBA00022960"/>
    </source>
</evidence>
<comment type="caution">
    <text evidence="10">The sequence shown here is derived from an EMBL/GenBank/DDBJ whole genome shotgun (WGS) entry which is preliminary data.</text>
</comment>
<dbReference type="PROSITE" id="PS52029">
    <property type="entry name" value="LD_TPASE"/>
    <property type="match status" value="1"/>
</dbReference>
<dbReference type="Pfam" id="PF03734">
    <property type="entry name" value="YkuD"/>
    <property type="match status" value="1"/>
</dbReference>
<evidence type="ECO:0000256" key="7">
    <source>
        <dbReference type="PROSITE-ProRule" id="PRU01373"/>
    </source>
</evidence>
<dbReference type="GO" id="GO:0071972">
    <property type="term" value="F:peptidoglycan L,D-transpeptidase activity"/>
    <property type="evidence" value="ECO:0007669"/>
    <property type="project" value="TreeGrafter"/>
</dbReference>
<dbReference type="OrthoDB" id="463216at2"/>
<dbReference type="SUPFAM" id="SSF141523">
    <property type="entry name" value="L,D-transpeptidase catalytic domain-like"/>
    <property type="match status" value="1"/>
</dbReference>
<comment type="similarity">
    <text evidence="2">Belongs to the YkuD family.</text>
</comment>
<sequence length="486" mass="53330">MARLALASTVAIVAIGLACHTDATSRPRAQGEHSAADAAPPDSVDDATSDPAADREPAERTPYTPPSTLGQPSGIRLAKRSRMVYAAPDHDALVRGRIPSKQTFHVFEEREAPGCDRPWARVAEAAWVCLERTERSEVEPAPMPALADGATLPYLYARHEHHDDPATPAIPVYSGISAYRERAAPVDSLPAYGSYAFTRYRHNHGDPVFVTLDRRVVPAAGLDPFKPSEFGGRELLAQPIAPGETLAWAVRWQTWIRAAPDLESERLARVTYHHTLSVVGEGVLGPGEDGEAERWMEVPATERAPSGWVRAHDVRRFVPVPPPDPILGGQVTVDVDLDEQVLSVWVEDTPVFATLISSGKRNDETPPGLYRIETKRAYGKMQSMARARDPYFVEAVPWAMYFRGRYALHAAYWHDMFGHRMSHGCVNLSPRDAKRVFELATPTLPGGWLIVHEHPSDPGALVRVRRAGHASPDHRGALELSASQGG</sequence>
<dbReference type="InterPro" id="IPR050979">
    <property type="entry name" value="LD-transpeptidase"/>
</dbReference>
<evidence type="ECO:0000256" key="3">
    <source>
        <dbReference type="ARBA" id="ARBA00022679"/>
    </source>
</evidence>
<protein>
    <recommendedName>
        <fullName evidence="9">L,D-TPase catalytic domain-containing protein</fullName>
    </recommendedName>
</protein>
<dbReference type="GO" id="GO:0071555">
    <property type="term" value="P:cell wall organization"/>
    <property type="evidence" value="ECO:0007669"/>
    <property type="project" value="UniProtKB-UniRule"/>
</dbReference>
<proteinExistence type="inferred from homology"/>
<dbReference type="RefSeq" id="WP_106390043.1">
    <property type="nucleotide sequence ID" value="NZ_PVNK01000030.1"/>
</dbReference>
<dbReference type="PROSITE" id="PS51257">
    <property type="entry name" value="PROKAR_LIPOPROTEIN"/>
    <property type="match status" value="1"/>
</dbReference>
<dbReference type="PANTHER" id="PTHR30582">
    <property type="entry name" value="L,D-TRANSPEPTIDASE"/>
    <property type="match status" value="1"/>
</dbReference>
<dbReference type="UniPathway" id="UPA00219"/>
<feature type="active site" description="Proton donor/acceptor" evidence="7">
    <location>
        <position position="409"/>
    </location>
</feature>
<keyword evidence="5 7" id="KW-0573">Peptidoglycan synthesis</keyword>
<comment type="pathway">
    <text evidence="1 7">Cell wall biogenesis; peptidoglycan biosynthesis.</text>
</comment>
<dbReference type="InterPro" id="IPR005490">
    <property type="entry name" value="LD_TPept_cat_dom"/>
</dbReference>
<dbReference type="CDD" id="cd16913">
    <property type="entry name" value="YkuD_like"/>
    <property type="match status" value="1"/>
</dbReference>
<feature type="active site" description="Nucleophile" evidence="7">
    <location>
        <position position="425"/>
    </location>
</feature>
<organism evidence="10 11">
    <name type="scientific">Enhygromyxa salina</name>
    <dbReference type="NCBI Taxonomy" id="215803"/>
    <lineage>
        <taxon>Bacteria</taxon>
        <taxon>Pseudomonadati</taxon>
        <taxon>Myxococcota</taxon>
        <taxon>Polyangia</taxon>
        <taxon>Nannocystales</taxon>
        <taxon>Nannocystaceae</taxon>
        <taxon>Enhygromyxa</taxon>
    </lineage>
</organism>
<keyword evidence="3" id="KW-0808">Transferase</keyword>
<dbReference type="EMBL" id="PVNK01000030">
    <property type="protein sequence ID" value="PRQ04668.1"/>
    <property type="molecule type" value="Genomic_DNA"/>
</dbReference>
<dbReference type="Proteomes" id="UP000237968">
    <property type="component" value="Unassembled WGS sequence"/>
</dbReference>
<keyword evidence="11" id="KW-1185">Reference proteome</keyword>
<evidence type="ECO:0000256" key="2">
    <source>
        <dbReference type="ARBA" id="ARBA00005992"/>
    </source>
</evidence>
<feature type="compositionally biased region" description="Basic and acidic residues" evidence="8">
    <location>
        <begin position="25"/>
        <end position="35"/>
    </location>
</feature>
<name>A0A2S9YHT5_9BACT</name>
<accession>A0A2S9YHT5</accession>
<evidence type="ECO:0000313" key="10">
    <source>
        <dbReference type="EMBL" id="PRQ04668.1"/>
    </source>
</evidence>
<keyword evidence="6 7" id="KW-0961">Cell wall biogenesis/degradation</keyword>
<dbReference type="GO" id="GO:0018104">
    <property type="term" value="P:peptidoglycan-protein cross-linking"/>
    <property type="evidence" value="ECO:0007669"/>
    <property type="project" value="TreeGrafter"/>
</dbReference>
<dbReference type="AlphaFoldDB" id="A0A2S9YHT5"/>
<evidence type="ECO:0000256" key="6">
    <source>
        <dbReference type="ARBA" id="ARBA00023316"/>
    </source>
</evidence>
<dbReference type="GO" id="GO:0008360">
    <property type="term" value="P:regulation of cell shape"/>
    <property type="evidence" value="ECO:0007669"/>
    <property type="project" value="UniProtKB-UniRule"/>
</dbReference>
<evidence type="ECO:0000256" key="5">
    <source>
        <dbReference type="ARBA" id="ARBA00022984"/>
    </source>
</evidence>
<dbReference type="PANTHER" id="PTHR30582:SF2">
    <property type="entry name" value="L,D-TRANSPEPTIDASE YCIB-RELATED"/>
    <property type="match status" value="1"/>
</dbReference>
<evidence type="ECO:0000256" key="8">
    <source>
        <dbReference type="SAM" id="MobiDB-lite"/>
    </source>
</evidence>
<evidence type="ECO:0000256" key="1">
    <source>
        <dbReference type="ARBA" id="ARBA00004752"/>
    </source>
</evidence>
<dbReference type="GO" id="GO:0005576">
    <property type="term" value="C:extracellular region"/>
    <property type="evidence" value="ECO:0007669"/>
    <property type="project" value="TreeGrafter"/>
</dbReference>
<dbReference type="Gene3D" id="2.40.440.10">
    <property type="entry name" value="L,D-transpeptidase catalytic domain-like"/>
    <property type="match status" value="1"/>
</dbReference>
<feature type="domain" description="L,D-TPase catalytic" evidence="9">
    <location>
        <begin position="331"/>
        <end position="452"/>
    </location>
</feature>
<dbReference type="InterPro" id="IPR038063">
    <property type="entry name" value="Transpep_catalytic_dom"/>
</dbReference>
<evidence type="ECO:0000259" key="9">
    <source>
        <dbReference type="PROSITE" id="PS52029"/>
    </source>
</evidence>
<reference evidence="10 11" key="1">
    <citation type="submission" date="2018-03" db="EMBL/GenBank/DDBJ databases">
        <title>Draft Genome Sequences of the Obligatory Marine Myxobacteria Enhygromyxa salina SWB005.</title>
        <authorList>
            <person name="Poehlein A."/>
            <person name="Moghaddam J.A."/>
            <person name="Harms H."/>
            <person name="Alanjari M."/>
            <person name="Koenig G.M."/>
            <person name="Daniel R."/>
            <person name="Schaeberle T.F."/>
        </authorList>
    </citation>
    <scope>NUCLEOTIDE SEQUENCE [LARGE SCALE GENOMIC DNA]</scope>
    <source>
        <strain evidence="10 11">SWB005</strain>
    </source>
</reference>
<evidence type="ECO:0000313" key="11">
    <source>
        <dbReference type="Proteomes" id="UP000237968"/>
    </source>
</evidence>
<dbReference type="GO" id="GO:0016740">
    <property type="term" value="F:transferase activity"/>
    <property type="evidence" value="ECO:0007669"/>
    <property type="project" value="UniProtKB-KW"/>
</dbReference>
<gene>
    <name evidence="10" type="ORF">ENSA5_05820</name>
</gene>